<dbReference type="Proteomes" id="UP000266258">
    <property type="component" value="Unassembled WGS sequence"/>
</dbReference>
<proteinExistence type="predicted"/>
<sequence length="386" mass="44384">MNFFSFIWIIFKYLILVLVILAVALFAFLKFAPVFGGKQDEQTLARMANAPTYDAQSQTFHNTQAIPLMVEAEDGEDEPRPSRIATLFNFVAENTYKENPRRPKSPLPSEKPQVAALENGQFIWLGHSTLVGKVNNQVIMTDPVFYESSPVSFFAKPFAMDHLPQTADIPHVDVVVLSHDHYDHLDYKAIKELKDRVDHFVTPLGVKAHLVRWGVEPERVTELYWWENTVINGITYTLTPNQHFTGRSFSDSNRTLWGSWVIEAPELRVFFSGDGGYGEHFKQIGERFGSFDIAFIENGQYDKQWAFIHMFPEQSLQAAKDINAQRVVPIHWAKYDLAKHKWDTPIKVYLEQHSTIYPELIVGTPVIGTTFSYDNLPNSRWWESVQ</sequence>
<name>A0A3A1YA61_9GAMM</name>
<gene>
    <name evidence="3" type="ORF">CJP74_00415</name>
</gene>
<dbReference type="InterPro" id="IPR024884">
    <property type="entry name" value="NAPE-PLD"/>
</dbReference>
<keyword evidence="4" id="KW-1185">Reference proteome</keyword>
<dbReference type="Pfam" id="PF12706">
    <property type="entry name" value="Lactamase_B_2"/>
    <property type="match status" value="1"/>
</dbReference>
<evidence type="ECO:0000313" key="4">
    <source>
        <dbReference type="Proteomes" id="UP000266258"/>
    </source>
</evidence>
<dbReference type="GO" id="GO:0005737">
    <property type="term" value="C:cytoplasm"/>
    <property type="evidence" value="ECO:0007669"/>
    <property type="project" value="TreeGrafter"/>
</dbReference>
<dbReference type="SUPFAM" id="SSF56281">
    <property type="entry name" value="Metallo-hydrolase/oxidoreductase"/>
    <property type="match status" value="1"/>
</dbReference>
<feature type="domain" description="Metallo-beta-lactamase" evidence="2">
    <location>
        <begin position="139"/>
        <end position="332"/>
    </location>
</feature>
<feature type="transmembrane region" description="Helical" evidence="1">
    <location>
        <begin position="6"/>
        <end position="29"/>
    </location>
</feature>
<dbReference type="InterPro" id="IPR001279">
    <property type="entry name" value="Metallo-B-lactamas"/>
</dbReference>
<comment type="caution">
    <text evidence="3">The sequence shown here is derived from an EMBL/GenBank/DDBJ whole genome shotgun (WGS) entry which is preliminary data.</text>
</comment>
<dbReference type="Gene3D" id="3.60.15.10">
    <property type="entry name" value="Ribonuclease Z/Hydroxyacylglutathione hydrolase-like"/>
    <property type="match status" value="1"/>
</dbReference>
<keyword evidence="1" id="KW-1133">Transmembrane helix</keyword>
<protein>
    <recommendedName>
        <fullName evidence="2">Metallo-beta-lactamase domain-containing protein</fullName>
    </recommendedName>
</protein>
<accession>A0A3A1YA61</accession>
<dbReference type="PIRSF" id="PIRSF038896">
    <property type="entry name" value="NAPE-PLD"/>
    <property type="match status" value="1"/>
</dbReference>
<evidence type="ECO:0000313" key="3">
    <source>
        <dbReference type="EMBL" id="RIY34078.1"/>
    </source>
</evidence>
<keyword evidence="1" id="KW-0472">Membrane</keyword>
<dbReference type="GO" id="GO:0008270">
    <property type="term" value="F:zinc ion binding"/>
    <property type="evidence" value="ECO:0007669"/>
    <property type="project" value="InterPro"/>
</dbReference>
<dbReference type="PANTHER" id="PTHR15032:SF4">
    <property type="entry name" value="N-ACYL-PHOSPHATIDYLETHANOLAMINE-HYDROLYZING PHOSPHOLIPASE D"/>
    <property type="match status" value="1"/>
</dbReference>
<dbReference type="EMBL" id="NRJH01000003">
    <property type="protein sequence ID" value="RIY34078.1"/>
    <property type="molecule type" value="Genomic_DNA"/>
</dbReference>
<evidence type="ECO:0000259" key="2">
    <source>
        <dbReference type="Pfam" id="PF12706"/>
    </source>
</evidence>
<dbReference type="GO" id="GO:0070290">
    <property type="term" value="F:N-acylphosphatidylethanolamine-specific phospholipase D activity"/>
    <property type="evidence" value="ECO:0007669"/>
    <property type="project" value="InterPro"/>
</dbReference>
<reference evidence="3 4" key="1">
    <citation type="submission" date="2017-08" db="EMBL/GenBank/DDBJ databases">
        <title>Reclassification of Bisgaard taxon 37 and 44.</title>
        <authorList>
            <person name="Christensen H."/>
        </authorList>
    </citation>
    <scope>NUCLEOTIDE SEQUENCE [LARGE SCALE GENOMIC DNA]</scope>
    <source>
        <strain evidence="3 4">B96_4</strain>
    </source>
</reference>
<evidence type="ECO:0000256" key="1">
    <source>
        <dbReference type="SAM" id="Phobius"/>
    </source>
</evidence>
<dbReference type="PANTHER" id="PTHR15032">
    <property type="entry name" value="N-ACYL-PHOSPHATIDYLETHANOLAMINE-HYDROLYZING PHOSPHOLIPASE D"/>
    <property type="match status" value="1"/>
</dbReference>
<dbReference type="OrthoDB" id="9805728at2"/>
<organism evidence="3 4">
    <name type="scientific">Psittacicella melopsittaci</name>
    <dbReference type="NCBI Taxonomy" id="2028576"/>
    <lineage>
        <taxon>Bacteria</taxon>
        <taxon>Pseudomonadati</taxon>
        <taxon>Pseudomonadota</taxon>
        <taxon>Gammaproteobacteria</taxon>
        <taxon>Pasteurellales</taxon>
        <taxon>Psittacicellaceae</taxon>
        <taxon>Psittacicella</taxon>
    </lineage>
</organism>
<dbReference type="AlphaFoldDB" id="A0A3A1YA61"/>
<dbReference type="InterPro" id="IPR036866">
    <property type="entry name" value="RibonucZ/Hydroxyglut_hydro"/>
</dbReference>
<keyword evidence="1" id="KW-0812">Transmembrane</keyword>